<comment type="caution">
    <text evidence="1">The sequence shown here is derived from an EMBL/GenBank/DDBJ whole genome shotgun (WGS) entry which is preliminary data.</text>
</comment>
<sequence>MREAGSQLRILPLHPLCAYPITYSHQGSQPKLRKEIVKKRNREGKMKFSFPKLISLSLLIPDAIAYSFEDVSRNLNEGKSYLRGGDIGEVMPGAALVVGHLEIAKDRFEGVGVDESNKDERTRCVYPAEEYVEPDGTIVCKKIYRKKGSVVVIDDCLPDEEKVITTSGQVVCRKKRSAVVIHHCLPDEETVVRASGQVVCRKKRSVVVTHHCLPNEEKVVKANGQIVCRKIKNKGRTVVVPRKGPRKNKITKRTVSNDDGGTVVVGYDDDSHYVVGRKKKTSTKKVVVAVDDDDSGHVFVKPSRREHASRTGGIIVVDDDGVIIRPGPSGGCDDDEDPFHHAITGNGNQLYGSDCTASKRSCMPPMTILETANGLVKPESF</sequence>
<organism evidence="1 2">
    <name type="scientific">Cyclotella cryptica</name>
    <dbReference type="NCBI Taxonomy" id="29204"/>
    <lineage>
        <taxon>Eukaryota</taxon>
        <taxon>Sar</taxon>
        <taxon>Stramenopiles</taxon>
        <taxon>Ochrophyta</taxon>
        <taxon>Bacillariophyta</taxon>
        <taxon>Coscinodiscophyceae</taxon>
        <taxon>Thalassiosirophycidae</taxon>
        <taxon>Stephanodiscales</taxon>
        <taxon>Stephanodiscaceae</taxon>
        <taxon>Cyclotella</taxon>
    </lineage>
</organism>
<gene>
    <name evidence="1" type="ORF">HJC23_006064</name>
</gene>
<dbReference type="EMBL" id="JABMIG020000115">
    <property type="protein sequence ID" value="KAL3791335.1"/>
    <property type="molecule type" value="Genomic_DNA"/>
</dbReference>
<dbReference type="AlphaFoldDB" id="A0ABD3PTA4"/>
<keyword evidence="2" id="KW-1185">Reference proteome</keyword>
<protein>
    <submittedName>
        <fullName evidence="1">Uncharacterized protein</fullName>
    </submittedName>
</protein>
<proteinExistence type="predicted"/>
<evidence type="ECO:0000313" key="2">
    <source>
        <dbReference type="Proteomes" id="UP001516023"/>
    </source>
</evidence>
<name>A0ABD3PTA4_9STRA</name>
<reference evidence="1 2" key="1">
    <citation type="journal article" date="2020" name="G3 (Bethesda)">
        <title>Improved Reference Genome for Cyclotella cryptica CCMP332, a Model for Cell Wall Morphogenesis, Salinity Adaptation, and Lipid Production in Diatoms (Bacillariophyta).</title>
        <authorList>
            <person name="Roberts W.R."/>
            <person name="Downey K.M."/>
            <person name="Ruck E.C."/>
            <person name="Traller J.C."/>
            <person name="Alverson A.J."/>
        </authorList>
    </citation>
    <scope>NUCLEOTIDE SEQUENCE [LARGE SCALE GENOMIC DNA]</scope>
    <source>
        <strain evidence="1 2">CCMP332</strain>
    </source>
</reference>
<evidence type="ECO:0000313" key="1">
    <source>
        <dbReference type="EMBL" id="KAL3791335.1"/>
    </source>
</evidence>
<dbReference type="Proteomes" id="UP001516023">
    <property type="component" value="Unassembled WGS sequence"/>
</dbReference>
<accession>A0ABD3PTA4</accession>